<keyword evidence="4" id="KW-0680">Restriction system</keyword>
<dbReference type="GO" id="GO:0008168">
    <property type="term" value="F:methyltransferase activity"/>
    <property type="evidence" value="ECO:0007669"/>
    <property type="project" value="UniProtKB-KW"/>
</dbReference>
<dbReference type="InterPro" id="IPR001525">
    <property type="entry name" value="C5_MeTfrase"/>
</dbReference>
<accession>A0ABY5AQ75</accession>
<name>A0ABY5AQ75_9CYAN</name>
<comment type="catalytic activity">
    <reaction evidence="7">
        <text>a 2'-deoxycytidine in DNA + S-adenosyl-L-methionine = a 5-methyl-2'-deoxycytidine in DNA + S-adenosyl-L-homocysteine + H(+)</text>
        <dbReference type="Rhea" id="RHEA:13681"/>
        <dbReference type="Rhea" id="RHEA-COMP:11369"/>
        <dbReference type="Rhea" id="RHEA-COMP:11370"/>
        <dbReference type="ChEBI" id="CHEBI:15378"/>
        <dbReference type="ChEBI" id="CHEBI:57856"/>
        <dbReference type="ChEBI" id="CHEBI:59789"/>
        <dbReference type="ChEBI" id="CHEBI:85452"/>
        <dbReference type="ChEBI" id="CHEBI:85454"/>
        <dbReference type="EC" id="2.1.1.37"/>
    </reaction>
</comment>
<dbReference type="Gene3D" id="3.40.50.150">
    <property type="entry name" value="Vaccinia Virus protein VP39"/>
    <property type="match status" value="1"/>
</dbReference>
<evidence type="ECO:0000256" key="1">
    <source>
        <dbReference type="ARBA" id="ARBA00022603"/>
    </source>
</evidence>
<proteinExistence type="inferred from homology"/>
<dbReference type="InterPro" id="IPR018117">
    <property type="entry name" value="C5_DNA_meth_AS"/>
</dbReference>
<dbReference type="InterPro" id="IPR031303">
    <property type="entry name" value="C5_meth_CS"/>
</dbReference>
<dbReference type="PANTHER" id="PTHR10629:SF52">
    <property type="entry name" value="DNA (CYTOSINE-5)-METHYLTRANSFERASE 1"/>
    <property type="match status" value="1"/>
</dbReference>
<dbReference type="Pfam" id="PF00145">
    <property type="entry name" value="DNA_methylase"/>
    <property type="match status" value="1"/>
</dbReference>
<protein>
    <recommendedName>
        <fullName evidence="7">Cytosine-specific methyltransferase</fullName>
        <ecNumber evidence="7">2.1.1.37</ecNumber>
    </recommendedName>
</protein>
<dbReference type="PROSITE" id="PS51679">
    <property type="entry name" value="SAM_MT_C5"/>
    <property type="match status" value="1"/>
</dbReference>
<dbReference type="PROSITE" id="PS00094">
    <property type="entry name" value="C5_MTASE_1"/>
    <property type="match status" value="1"/>
</dbReference>
<evidence type="ECO:0000256" key="3">
    <source>
        <dbReference type="ARBA" id="ARBA00022691"/>
    </source>
</evidence>
<dbReference type="GO" id="GO:0032259">
    <property type="term" value="P:methylation"/>
    <property type="evidence" value="ECO:0007669"/>
    <property type="project" value="UniProtKB-KW"/>
</dbReference>
<dbReference type="InterPro" id="IPR029063">
    <property type="entry name" value="SAM-dependent_MTases_sf"/>
</dbReference>
<dbReference type="CDD" id="cd00315">
    <property type="entry name" value="Cyt_C5_DNA_methylase"/>
    <property type="match status" value="1"/>
</dbReference>
<evidence type="ECO:0000256" key="4">
    <source>
        <dbReference type="ARBA" id="ARBA00022747"/>
    </source>
</evidence>
<keyword evidence="1 5" id="KW-0489">Methyltransferase</keyword>
<dbReference type="InterPro" id="IPR050390">
    <property type="entry name" value="C5-Methyltransferase"/>
</dbReference>
<comment type="similarity">
    <text evidence="5 6">Belongs to the class I-like SAM-binding methyltransferase superfamily. C5-methyltransferase family.</text>
</comment>
<dbReference type="PANTHER" id="PTHR10629">
    <property type="entry name" value="CYTOSINE-SPECIFIC METHYLTRANSFERASE"/>
    <property type="match status" value="1"/>
</dbReference>
<dbReference type="NCBIfam" id="TIGR00675">
    <property type="entry name" value="dcm"/>
    <property type="match status" value="1"/>
</dbReference>
<reference evidence="8" key="1">
    <citation type="submission" date="2022-06" db="EMBL/GenBank/DDBJ databases">
        <title>Genome sequence of Phormidium yuhuli AB48 isolated from an industrial photobioreactor environment.</title>
        <authorList>
            <person name="Qiu Y."/>
            <person name="Noonan A.J.C."/>
            <person name="Dofher K."/>
            <person name="Koch M."/>
            <person name="Kieft B."/>
            <person name="Lin X."/>
            <person name="Ziels R.M."/>
            <person name="Hallam S.J."/>
        </authorList>
    </citation>
    <scope>NUCLEOTIDE SEQUENCE</scope>
    <source>
        <strain evidence="8">AB48</strain>
    </source>
</reference>
<evidence type="ECO:0000256" key="6">
    <source>
        <dbReference type="RuleBase" id="RU000416"/>
    </source>
</evidence>
<evidence type="ECO:0000313" key="8">
    <source>
        <dbReference type="EMBL" id="USR91160.1"/>
    </source>
</evidence>
<dbReference type="PROSITE" id="PS00095">
    <property type="entry name" value="C5_MTASE_2"/>
    <property type="match status" value="1"/>
</dbReference>
<evidence type="ECO:0000256" key="5">
    <source>
        <dbReference type="PROSITE-ProRule" id="PRU01016"/>
    </source>
</evidence>
<dbReference type="RefSeq" id="WP_252663191.1">
    <property type="nucleotide sequence ID" value="NZ_CP098611.1"/>
</dbReference>
<dbReference type="EC" id="2.1.1.37" evidence="7"/>
<evidence type="ECO:0000256" key="2">
    <source>
        <dbReference type="ARBA" id="ARBA00022679"/>
    </source>
</evidence>
<dbReference type="Proteomes" id="UP001056708">
    <property type="component" value="Chromosome"/>
</dbReference>
<dbReference type="EMBL" id="CP098611">
    <property type="protein sequence ID" value="USR91160.1"/>
    <property type="molecule type" value="Genomic_DNA"/>
</dbReference>
<keyword evidence="9" id="KW-1185">Reference proteome</keyword>
<keyword evidence="2 5" id="KW-0808">Transferase</keyword>
<evidence type="ECO:0000256" key="7">
    <source>
        <dbReference type="RuleBase" id="RU000417"/>
    </source>
</evidence>
<feature type="active site" evidence="5">
    <location>
        <position position="100"/>
    </location>
</feature>
<sequence length="477" mass="53867">MQQLNRFELKPLNLGPTGDSRPGGRFTFIDLFAGIGGFRIALERLGGQCLGYSEVDAEAIAVYQKNFISPIGSSEGNLGDVQTIGTLPESVDLIVGGVPCQPWSIAGKIKGFEDPRGQLWFDVIRIIRLNQPKAFIFENVKGLMEPRHRQSLDWIVRELSQLGYFVTFKLLNSYDFGLPQDRDRIFIVGIQTRIPSYSEFKFPEPLAEKPRLSDCIEGVERRVIQKRKFPPEELFGDRIPASRGRFQKPDELNDFFLFSDVRDGHTTIHSWDLLETSEREKEICLTLLRNRRKKIYGPKDGNPLSFEHLQGLISDLSREELEQLVDKRILRQADPGRYEFVNSKISAGINGVAKISLPHADGIGTLTATGMRDFIGTVSLNCQDPKTYKQEFIDKIYKPGRFKPISARDYGRLQGFPEEFQMARREAIARKQFGNAVSVPVVYHLGRSLLEVVFGVGIQSPVFWGDGISLSPVQPSL</sequence>
<gene>
    <name evidence="8" type="ORF">NEA10_20440</name>
</gene>
<evidence type="ECO:0000313" key="9">
    <source>
        <dbReference type="Proteomes" id="UP001056708"/>
    </source>
</evidence>
<dbReference type="Gene3D" id="3.90.120.10">
    <property type="entry name" value="DNA Methylase, subunit A, domain 2"/>
    <property type="match status" value="1"/>
</dbReference>
<keyword evidence="3 5" id="KW-0949">S-adenosyl-L-methionine</keyword>
<organism evidence="8 9">
    <name type="scientific">Phormidium yuhuli AB48</name>
    <dbReference type="NCBI Taxonomy" id="2940671"/>
    <lineage>
        <taxon>Bacteria</taxon>
        <taxon>Bacillati</taxon>
        <taxon>Cyanobacteriota</taxon>
        <taxon>Cyanophyceae</taxon>
        <taxon>Oscillatoriophycideae</taxon>
        <taxon>Oscillatoriales</taxon>
        <taxon>Oscillatoriaceae</taxon>
        <taxon>Phormidium</taxon>
        <taxon>Phormidium yuhuli</taxon>
    </lineage>
</organism>
<dbReference type="PRINTS" id="PR00105">
    <property type="entry name" value="C5METTRFRASE"/>
</dbReference>
<dbReference type="SUPFAM" id="SSF53335">
    <property type="entry name" value="S-adenosyl-L-methionine-dependent methyltransferases"/>
    <property type="match status" value="1"/>
</dbReference>